<accession>A0A2P8H9Q8</accession>
<evidence type="ECO:0000256" key="7">
    <source>
        <dbReference type="ARBA" id="ARBA00023136"/>
    </source>
</evidence>
<dbReference type="CDD" id="cd06261">
    <property type="entry name" value="TM_PBP2"/>
    <property type="match status" value="1"/>
</dbReference>
<keyword evidence="13" id="KW-1185">Reference proteome</keyword>
<dbReference type="Pfam" id="PF04069">
    <property type="entry name" value="OpuAC"/>
    <property type="match status" value="1"/>
</dbReference>
<keyword evidence="3 10" id="KW-0813">Transport</keyword>
<evidence type="ECO:0000313" key="13">
    <source>
        <dbReference type="Proteomes" id="UP000242310"/>
    </source>
</evidence>
<evidence type="ECO:0000256" key="1">
    <source>
        <dbReference type="ARBA" id="ARBA00004651"/>
    </source>
</evidence>
<dbReference type="RefSeq" id="WP_106589470.1">
    <property type="nucleotide sequence ID" value="NZ_PYAV01000012.1"/>
</dbReference>
<dbReference type="EMBL" id="PYAV01000012">
    <property type="protein sequence ID" value="PSL42931.1"/>
    <property type="molecule type" value="Genomic_DNA"/>
</dbReference>
<feature type="transmembrane region" description="Helical" evidence="10">
    <location>
        <begin position="77"/>
        <end position="97"/>
    </location>
</feature>
<evidence type="ECO:0000256" key="4">
    <source>
        <dbReference type="ARBA" id="ARBA00022692"/>
    </source>
</evidence>
<organism evidence="12 13">
    <name type="scientific">Salsuginibacillus halophilus</name>
    <dbReference type="NCBI Taxonomy" id="517424"/>
    <lineage>
        <taxon>Bacteria</taxon>
        <taxon>Bacillati</taxon>
        <taxon>Bacillota</taxon>
        <taxon>Bacilli</taxon>
        <taxon>Bacillales</taxon>
        <taxon>Bacillaceae</taxon>
        <taxon>Salsuginibacillus</taxon>
    </lineage>
</organism>
<keyword evidence="5" id="KW-0029">Amino-acid transport</keyword>
<dbReference type="Proteomes" id="UP000242310">
    <property type="component" value="Unassembled WGS sequence"/>
</dbReference>
<dbReference type="InterPro" id="IPR000515">
    <property type="entry name" value="MetI-like"/>
</dbReference>
<comment type="caution">
    <text evidence="12">The sequence shown here is derived from an EMBL/GenBank/DDBJ whole genome shotgun (WGS) entry which is preliminary data.</text>
</comment>
<dbReference type="Gene3D" id="3.40.190.10">
    <property type="entry name" value="Periplasmic binding protein-like II"/>
    <property type="match status" value="1"/>
</dbReference>
<dbReference type="InterPro" id="IPR058089">
    <property type="entry name" value="EgtUBC_SBD"/>
</dbReference>
<dbReference type="Gene3D" id="1.10.3720.10">
    <property type="entry name" value="MetI-like"/>
    <property type="match status" value="1"/>
</dbReference>
<feature type="domain" description="ABC transmembrane type-1" evidence="11">
    <location>
        <begin position="22"/>
        <end position="201"/>
    </location>
</feature>
<comment type="subcellular location">
    <subcellularLocation>
        <location evidence="1 10">Cell membrane</location>
        <topology evidence="1 10">Multi-pass membrane protein</topology>
    </subcellularLocation>
</comment>
<feature type="transmembrane region" description="Helical" evidence="10">
    <location>
        <begin position="26"/>
        <end position="46"/>
    </location>
</feature>
<evidence type="ECO:0000256" key="9">
    <source>
        <dbReference type="ARBA" id="ARBA00035652"/>
    </source>
</evidence>
<dbReference type="PROSITE" id="PS50928">
    <property type="entry name" value="ABC_TM1"/>
    <property type="match status" value="1"/>
</dbReference>
<protein>
    <submittedName>
        <fullName evidence="12">Osmoprotectant transport system permease protein</fullName>
    </submittedName>
</protein>
<evidence type="ECO:0000256" key="2">
    <source>
        <dbReference type="ARBA" id="ARBA00007069"/>
    </source>
</evidence>
<dbReference type="PANTHER" id="PTHR30177:SF4">
    <property type="entry name" value="OSMOPROTECTANT IMPORT PERMEASE PROTEIN OSMW"/>
    <property type="match status" value="1"/>
</dbReference>
<evidence type="ECO:0000256" key="10">
    <source>
        <dbReference type="RuleBase" id="RU363032"/>
    </source>
</evidence>
<gene>
    <name evidence="12" type="ORF">B0H94_11214</name>
</gene>
<dbReference type="SUPFAM" id="SSF53850">
    <property type="entry name" value="Periplasmic binding protein-like II"/>
    <property type="match status" value="1"/>
</dbReference>
<comment type="similarity">
    <text evidence="2">Belongs to the binding-protein-dependent transport system permease family. CysTW subfamily.</text>
</comment>
<feature type="transmembrane region" description="Helical" evidence="10">
    <location>
        <begin position="182"/>
        <end position="201"/>
    </location>
</feature>
<keyword evidence="7 10" id="KW-0472">Membrane</keyword>
<evidence type="ECO:0000256" key="3">
    <source>
        <dbReference type="ARBA" id="ARBA00022448"/>
    </source>
</evidence>
<comment type="similarity">
    <text evidence="8">In the C-terminal section; belongs to the OsmX family.</text>
</comment>
<evidence type="ECO:0000259" key="11">
    <source>
        <dbReference type="PROSITE" id="PS50928"/>
    </source>
</evidence>
<dbReference type="CDD" id="cd13610">
    <property type="entry name" value="PBP2_ChoS"/>
    <property type="match status" value="1"/>
</dbReference>
<feature type="transmembrane region" description="Helical" evidence="10">
    <location>
        <begin position="53"/>
        <end position="71"/>
    </location>
</feature>
<dbReference type="PANTHER" id="PTHR30177">
    <property type="entry name" value="GLYCINE BETAINE/L-PROLINE TRANSPORT SYSTEM PERMEASE PROTEIN PROW"/>
    <property type="match status" value="1"/>
</dbReference>
<dbReference type="SUPFAM" id="SSF161098">
    <property type="entry name" value="MetI-like"/>
    <property type="match status" value="1"/>
</dbReference>
<keyword evidence="6 10" id="KW-1133">Transmembrane helix</keyword>
<dbReference type="InterPro" id="IPR007210">
    <property type="entry name" value="ABC_Gly_betaine_transp_sub-bd"/>
</dbReference>
<evidence type="ECO:0000256" key="6">
    <source>
        <dbReference type="ARBA" id="ARBA00022989"/>
    </source>
</evidence>
<keyword evidence="4 10" id="KW-0812">Transmembrane</keyword>
<dbReference type="GO" id="GO:0031460">
    <property type="term" value="P:glycine betaine transport"/>
    <property type="evidence" value="ECO:0007669"/>
    <property type="project" value="TreeGrafter"/>
</dbReference>
<dbReference type="GO" id="GO:0043190">
    <property type="term" value="C:ATP-binding cassette (ABC) transporter complex"/>
    <property type="evidence" value="ECO:0007669"/>
    <property type="project" value="InterPro"/>
</dbReference>
<feature type="transmembrane region" description="Helical" evidence="10">
    <location>
        <begin position="140"/>
        <end position="162"/>
    </location>
</feature>
<dbReference type="InterPro" id="IPR051204">
    <property type="entry name" value="ABC_transp_perm/SBD"/>
</dbReference>
<dbReference type="Gene3D" id="3.40.190.120">
    <property type="entry name" value="Osmoprotection protein (prox), domain 2"/>
    <property type="match status" value="1"/>
</dbReference>
<reference evidence="12 13" key="1">
    <citation type="submission" date="2018-03" db="EMBL/GenBank/DDBJ databases">
        <title>Genomic Encyclopedia of Type Strains, Phase III (KMG-III): the genomes of soil and plant-associated and newly described type strains.</title>
        <authorList>
            <person name="Whitman W."/>
        </authorList>
    </citation>
    <scope>NUCLEOTIDE SEQUENCE [LARGE SCALE GENOMIC DNA]</scope>
    <source>
        <strain evidence="12 13">CGMCC 1.07653</strain>
    </source>
</reference>
<feature type="transmembrane region" description="Helical" evidence="10">
    <location>
        <begin position="213"/>
        <end position="234"/>
    </location>
</feature>
<dbReference type="AlphaFoldDB" id="A0A2P8H9Q8"/>
<dbReference type="OrthoDB" id="9801163at2"/>
<dbReference type="FunFam" id="1.10.3720.10:FF:000001">
    <property type="entry name" value="Glycine betaine ABC transporter, permease"/>
    <property type="match status" value="1"/>
</dbReference>
<dbReference type="InterPro" id="IPR035906">
    <property type="entry name" value="MetI-like_sf"/>
</dbReference>
<name>A0A2P8H9Q8_9BACI</name>
<evidence type="ECO:0000313" key="12">
    <source>
        <dbReference type="EMBL" id="PSL42931.1"/>
    </source>
</evidence>
<comment type="similarity">
    <text evidence="9">In the N-terminal section; belongs to the binding-protein-dependent transport system permease family.</text>
</comment>
<dbReference type="GO" id="GO:0022857">
    <property type="term" value="F:transmembrane transporter activity"/>
    <property type="evidence" value="ECO:0007669"/>
    <property type="project" value="InterPro"/>
</dbReference>
<proteinExistence type="inferred from homology"/>
<evidence type="ECO:0000256" key="8">
    <source>
        <dbReference type="ARBA" id="ARBA00035642"/>
    </source>
</evidence>
<sequence length="509" mass="55946">MDTLQEWGELFVNRQDLLWITLWEHIQLSLFALVIAVMIAVPVGVILTRYRRLAEPVIGVAAVLQTIPSLALLGFMILLLGIGTGPAVVALTAYALLPIMRNTYTGISELDPAVLEAADAMGMSSYGRLRKVELPMAMPVIMAGVRTSMVLIVGTATLASLIGAGGLGDLIMTGINRADNGYILMGAIPAAILALLFDRLLRLIESKSRGTSLKPVGVAAALAVAVLLLPMVAWNTEYDLVIGGKHEAEPEILANMYAALIEEETDLSVDVEADLGGTDFVFNALRQGDIDVYPEFTGTALTELLDQSFEGLADREAYEQARDLMEEEHGKAFLEPMAFHNTYAVAVREDIDETYDIETISDLTAYDQELTAGFSHEFIDREDGYAGLQETHGLDFDDLNTLDASLRSNALVSEDVDVIDIYSTQAEIEEFNLTLLEDAESFFPPYQGAPLMRGETLERYPELEPVLNTLGGEITEDEMREMNYAVDFEDEDPEDVARTYLHEQGWIEE</sequence>
<dbReference type="Pfam" id="PF00528">
    <property type="entry name" value="BPD_transp_1"/>
    <property type="match status" value="1"/>
</dbReference>
<evidence type="ECO:0000256" key="5">
    <source>
        <dbReference type="ARBA" id="ARBA00022970"/>
    </source>
</evidence>
<dbReference type="GO" id="GO:0006865">
    <property type="term" value="P:amino acid transport"/>
    <property type="evidence" value="ECO:0007669"/>
    <property type="project" value="UniProtKB-KW"/>
</dbReference>